<protein>
    <recommendedName>
        <fullName evidence="3">MarR family transcriptional regulator</fullName>
    </recommendedName>
</protein>
<proteinExistence type="predicted"/>
<dbReference type="Pfam" id="PF09952">
    <property type="entry name" value="AbiEi_2"/>
    <property type="match status" value="1"/>
</dbReference>
<dbReference type="Proteomes" id="UP000292307">
    <property type="component" value="Chromosome"/>
</dbReference>
<gene>
    <name evidence="1" type="ORF">EYF70_25935</name>
</gene>
<evidence type="ECO:0000313" key="2">
    <source>
        <dbReference type="Proteomes" id="UP000292307"/>
    </source>
</evidence>
<dbReference type="EMBL" id="CP036401">
    <property type="protein sequence ID" value="QBI03867.1"/>
    <property type="molecule type" value="Genomic_DNA"/>
</dbReference>
<dbReference type="InterPro" id="IPR019238">
    <property type="entry name" value="AbiEi_2"/>
</dbReference>
<evidence type="ECO:0008006" key="3">
    <source>
        <dbReference type="Google" id="ProtNLM"/>
    </source>
</evidence>
<accession>A0ABX5S0R5</accession>
<name>A0ABX5S0R5_9BURK</name>
<keyword evidence="2" id="KW-1185">Reference proteome</keyword>
<evidence type="ECO:0000313" key="1">
    <source>
        <dbReference type="EMBL" id="QBI03867.1"/>
    </source>
</evidence>
<organism evidence="1 2">
    <name type="scientific">Pseudoduganella albidiflava</name>
    <dbReference type="NCBI Taxonomy" id="321983"/>
    <lineage>
        <taxon>Bacteria</taxon>
        <taxon>Pseudomonadati</taxon>
        <taxon>Pseudomonadota</taxon>
        <taxon>Betaproteobacteria</taxon>
        <taxon>Burkholderiales</taxon>
        <taxon>Oxalobacteraceae</taxon>
        <taxon>Telluria group</taxon>
        <taxon>Pseudoduganella</taxon>
    </lineage>
</organism>
<sequence>MKLIEQNSIGVHNHILFGFTERSKKMNPKEWERTLAVWLPKVLAALRNSAGIDGHVMPNSMLSEGMVELAINETLLTYRCEFKMRISHFAVLADMRARTNSGNSVLLITPALSQEMALRCRAAGIQFLDAAGNAYLTDGQCMFIFIAGLKTAADDAPLEAGSLATPAALRMIFAFLAKPALINASYREISWAAKVSTGSIGQVFNSLAARNFLATTKTGRRLKNERLLISEWSAGYANRLRPKLERLRFAADNVDRLYQWLPTQGVAAWGGEMAAAVLTKHLKPQQFTIYLDMDVPGALNEIVGEFRLRKDNQGAIEVVQPFWKIAELEVQQGIAPIPLVYADLLISGDPRNIEVASHLLDIMNDA</sequence>
<reference evidence="1 2" key="1">
    <citation type="submission" date="2019-02" db="EMBL/GenBank/DDBJ databases">
        <title>Draft Genome Sequences of Six Type Strains of the Genus Massilia.</title>
        <authorList>
            <person name="Miess H."/>
            <person name="Frediansyhah A."/>
            <person name="Gross H."/>
        </authorList>
    </citation>
    <scope>NUCLEOTIDE SEQUENCE [LARGE SCALE GENOMIC DNA]</scope>
    <source>
        <strain evidence="1 2">DSM 17472</strain>
    </source>
</reference>